<evidence type="ECO:0000313" key="3">
    <source>
        <dbReference type="Proteomes" id="UP000019140"/>
    </source>
</evidence>
<accession>W4LQP1</accession>
<dbReference type="SUPFAM" id="SSF54427">
    <property type="entry name" value="NTF2-like"/>
    <property type="match status" value="1"/>
</dbReference>
<name>W4LQP1_9BACT</name>
<dbReference type="Gene3D" id="3.10.450.50">
    <property type="match status" value="1"/>
</dbReference>
<feature type="domain" description="SnoaL-like" evidence="1">
    <location>
        <begin position="2"/>
        <end position="135"/>
    </location>
</feature>
<dbReference type="InterPro" id="IPR032710">
    <property type="entry name" value="NTF2-like_dom_sf"/>
</dbReference>
<comment type="caution">
    <text evidence="2">The sequence shown here is derived from an EMBL/GenBank/DDBJ whole genome shotgun (WGS) entry which is preliminary data.</text>
</comment>
<evidence type="ECO:0000313" key="2">
    <source>
        <dbReference type="EMBL" id="ETX00369.1"/>
    </source>
</evidence>
<dbReference type="CDD" id="cd00531">
    <property type="entry name" value="NTF2_like"/>
    <property type="match status" value="1"/>
</dbReference>
<gene>
    <name evidence="2" type="ORF">ETSY2_39210</name>
</gene>
<dbReference type="Proteomes" id="UP000019140">
    <property type="component" value="Unassembled WGS sequence"/>
</dbReference>
<dbReference type="AlphaFoldDB" id="W4LQP1"/>
<evidence type="ECO:0000259" key="1">
    <source>
        <dbReference type="Pfam" id="PF13577"/>
    </source>
</evidence>
<dbReference type="HOGENOM" id="CLU_1764661_0_0_7"/>
<dbReference type="InterPro" id="IPR037401">
    <property type="entry name" value="SnoaL-like"/>
</dbReference>
<proteinExistence type="predicted"/>
<sequence>MSLHDKINILEVIARYSYSYDGRDADGFAHLFTEDGIFEVMYAGGHHPELRLESRAAIYEWASQRHQQVIKDIQDRHFQSGTLFDVLTWEHAQTRTMVLITHQGTDDAAPRPVLSGVYHDRWRKTRSGWQIAQRTLHHDHRRPYLSR</sequence>
<dbReference type="EMBL" id="AZHX01001736">
    <property type="protein sequence ID" value="ETX00369.1"/>
    <property type="molecule type" value="Genomic_DNA"/>
</dbReference>
<organism evidence="2 3">
    <name type="scientific">Candidatus Entotheonella gemina</name>
    <dbReference type="NCBI Taxonomy" id="1429439"/>
    <lineage>
        <taxon>Bacteria</taxon>
        <taxon>Pseudomonadati</taxon>
        <taxon>Nitrospinota/Tectimicrobiota group</taxon>
        <taxon>Candidatus Tectimicrobiota</taxon>
        <taxon>Candidatus Entotheonellia</taxon>
        <taxon>Candidatus Entotheonellales</taxon>
        <taxon>Candidatus Entotheonellaceae</taxon>
        <taxon>Candidatus Entotheonella</taxon>
    </lineage>
</organism>
<protein>
    <recommendedName>
        <fullName evidence="1">SnoaL-like domain-containing protein</fullName>
    </recommendedName>
</protein>
<dbReference type="Pfam" id="PF13577">
    <property type="entry name" value="SnoaL_4"/>
    <property type="match status" value="1"/>
</dbReference>
<keyword evidence="3" id="KW-1185">Reference proteome</keyword>
<reference evidence="2 3" key="1">
    <citation type="journal article" date="2014" name="Nature">
        <title>An environmental bacterial taxon with a large and distinct metabolic repertoire.</title>
        <authorList>
            <person name="Wilson M.C."/>
            <person name="Mori T."/>
            <person name="Ruckert C."/>
            <person name="Uria A.R."/>
            <person name="Helf M.J."/>
            <person name="Takada K."/>
            <person name="Gernert C."/>
            <person name="Steffens U.A."/>
            <person name="Heycke N."/>
            <person name="Schmitt S."/>
            <person name="Rinke C."/>
            <person name="Helfrich E.J."/>
            <person name="Brachmann A.O."/>
            <person name="Gurgui C."/>
            <person name="Wakimoto T."/>
            <person name="Kracht M."/>
            <person name="Crusemann M."/>
            <person name="Hentschel U."/>
            <person name="Abe I."/>
            <person name="Matsunaga S."/>
            <person name="Kalinowski J."/>
            <person name="Takeyama H."/>
            <person name="Piel J."/>
        </authorList>
    </citation>
    <scope>NUCLEOTIDE SEQUENCE [LARGE SCALE GENOMIC DNA]</scope>
    <source>
        <strain evidence="3">TSY2</strain>
    </source>
</reference>